<reference evidence="1" key="1">
    <citation type="submission" date="2016-05" db="EMBL/GenBank/DDBJ databases">
        <authorList>
            <person name="Lavstsen T."/>
            <person name="Jespersen J.S."/>
        </authorList>
    </citation>
    <scope>NUCLEOTIDE SEQUENCE</scope>
    <source>
        <tissue evidence="1">Brain</tissue>
    </source>
</reference>
<dbReference type="EMBL" id="HADZ01002493">
    <property type="protein sequence ID" value="SBP66434.1"/>
    <property type="molecule type" value="Transcribed_RNA"/>
</dbReference>
<proteinExistence type="predicted"/>
<name>A0A1A8BGV2_NOTKA</name>
<evidence type="ECO:0000313" key="1">
    <source>
        <dbReference type="EMBL" id="SBP66434.1"/>
    </source>
</evidence>
<feature type="non-terminal residue" evidence="1">
    <location>
        <position position="1"/>
    </location>
</feature>
<accession>A0A1A8BGV2</accession>
<reference evidence="1" key="2">
    <citation type="submission" date="2016-06" db="EMBL/GenBank/DDBJ databases">
        <title>The genome of a short-lived fish provides insights into sex chromosome evolution and the genetic control of aging.</title>
        <authorList>
            <person name="Reichwald K."/>
            <person name="Felder M."/>
            <person name="Petzold A."/>
            <person name="Koch P."/>
            <person name="Groth M."/>
            <person name="Platzer M."/>
        </authorList>
    </citation>
    <scope>NUCLEOTIDE SEQUENCE</scope>
    <source>
        <tissue evidence="1">Brain</tissue>
    </source>
</reference>
<protein>
    <submittedName>
        <fullName evidence="1">Uncharacterized protein</fullName>
    </submittedName>
</protein>
<sequence length="99" mass="11193">VQTEDTSPSTEPSYWVTRCSFSAACALSLLTRMYICMNSRPNISLSSSSSPSSAGIFGYRVKSRARGLSRKFTNLVQNRARSHDRTRLLVDRRDKRQTD</sequence>
<gene>
    <name evidence="1" type="primary">Nfu_g_1_012585</name>
</gene>
<dbReference type="AlphaFoldDB" id="A0A1A8BGV2"/>
<organism evidence="1">
    <name type="scientific">Nothobranchius kadleci</name>
    <name type="common">African annual killifish</name>
    <dbReference type="NCBI Taxonomy" id="1051664"/>
    <lineage>
        <taxon>Eukaryota</taxon>
        <taxon>Metazoa</taxon>
        <taxon>Chordata</taxon>
        <taxon>Craniata</taxon>
        <taxon>Vertebrata</taxon>
        <taxon>Euteleostomi</taxon>
        <taxon>Actinopterygii</taxon>
        <taxon>Neopterygii</taxon>
        <taxon>Teleostei</taxon>
        <taxon>Neoteleostei</taxon>
        <taxon>Acanthomorphata</taxon>
        <taxon>Ovalentaria</taxon>
        <taxon>Atherinomorphae</taxon>
        <taxon>Cyprinodontiformes</taxon>
        <taxon>Nothobranchiidae</taxon>
        <taxon>Nothobranchius</taxon>
    </lineage>
</organism>
<feature type="non-terminal residue" evidence="1">
    <location>
        <position position="99"/>
    </location>
</feature>